<comment type="caution">
    <text evidence="4">The sequence shown here is derived from an EMBL/GenBank/DDBJ whole genome shotgun (WGS) entry which is preliminary data.</text>
</comment>
<dbReference type="PANTHER" id="PTHR12469">
    <property type="entry name" value="PROTEIN EMI5 HOMOLOG, MITOCHONDRIAL"/>
    <property type="match status" value="1"/>
</dbReference>
<evidence type="ECO:0000256" key="3">
    <source>
        <dbReference type="ARBA" id="ARBA00023186"/>
    </source>
</evidence>
<keyword evidence="5" id="KW-1185">Reference proteome</keyword>
<dbReference type="EMBL" id="LQZT01000034">
    <property type="protein sequence ID" value="OCW56532.1"/>
    <property type="molecule type" value="Genomic_DNA"/>
</dbReference>
<dbReference type="STRING" id="1480615.AWJ14_16425"/>
<sequence length="107" mass="12329">MTGTTRSSADLDPRRRRILVRAWRRGIREMDLVIGGFADAEIGSLDESELDELERLMAEDDADLFRWVTGEVETPERFRTPLFDRMRAYVPDFEPVRSHTEGQAGKS</sequence>
<dbReference type="OrthoDB" id="9807264at2"/>
<dbReference type="Gene3D" id="1.10.150.250">
    <property type="entry name" value="Flavinator of succinate dehydrogenase"/>
    <property type="match status" value="1"/>
</dbReference>
<accession>A0A1C1YSP8</accession>
<proteinExistence type="inferred from homology"/>
<dbReference type="SUPFAM" id="SSF109910">
    <property type="entry name" value="YgfY-like"/>
    <property type="match status" value="1"/>
</dbReference>
<name>A0A1C1YSP8_9HYPH</name>
<dbReference type="Proteomes" id="UP000094795">
    <property type="component" value="Unassembled WGS sequence"/>
</dbReference>
<reference evidence="4 5" key="1">
    <citation type="submission" date="2015-12" db="EMBL/GenBank/DDBJ databases">
        <authorList>
            <person name="Shamseldin A."/>
            <person name="Moawad H."/>
            <person name="Abd El-Rahim W.M."/>
            <person name="Sadowsky M.J."/>
        </authorList>
    </citation>
    <scope>NUCLEOTIDE SEQUENCE [LARGE SCALE GENOMIC DNA]</scope>
    <source>
        <strain evidence="4 5">JC234</strain>
    </source>
</reference>
<comment type="similarity">
    <text evidence="1">Belongs to the SdhE FAD assembly factor family.</text>
</comment>
<evidence type="ECO:0000313" key="5">
    <source>
        <dbReference type="Proteomes" id="UP000094795"/>
    </source>
</evidence>
<dbReference type="Pfam" id="PF03937">
    <property type="entry name" value="Sdh5"/>
    <property type="match status" value="1"/>
</dbReference>
<evidence type="ECO:0000256" key="1">
    <source>
        <dbReference type="ARBA" id="ARBA00008571"/>
    </source>
</evidence>
<dbReference type="AlphaFoldDB" id="A0A1C1YSP8"/>
<dbReference type="PANTHER" id="PTHR12469:SF2">
    <property type="entry name" value="SUCCINATE DEHYDROGENASE ASSEMBLY FACTOR 2, MITOCHONDRIAL"/>
    <property type="match status" value="1"/>
</dbReference>
<dbReference type="InterPro" id="IPR005631">
    <property type="entry name" value="SDH"/>
</dbReference>
<dbReference type="GO" id="GO:0006099">
    <property type="term" value="P:tricarboxylic acid cycle"/>
    <property type="evidence" value="ECO:0007669"/>
    <property type="project" value="TreeGrafter"/>
</dbReference>
<dbReference type="InterPro" id="IPR036714">
    <property type="entry name" value="SDH_sf"/>
</dbReference>
<dbReference type="RefSeq" id="WP_066180881.1">
    <property type="nucleotide sequence ID" value="NZ_LQZT01000034.1"/>
</dbReference>
<evidence type="ECO:0000313" key="4">
    <source>
        <dbReference type="EMBL" id="OCW56532.1"/>
    </source>
</evidence>
<evidence type="ECO:0000256" key="2">
    <source>
        <dbReference type="ARBA" id="ARBA00019418"/>
    </source>
</evidence>
<gene>
    <name evidence="4" type="ORF">AWJ14_16425</name>
</gene>
<organism evidence="4 5">
    <name type="scientific">Hoeflea olei</name>
    <dbReference type="NCBI Taxonomy" id="1480615"/>
    <lineage>
        <taxon>Bacteria</taxon>
        <taxon>Pseudomonadati</taxon>
        <taxon>Pseudomonadota</taxon>
        <taxon>Alphaproteobacteria</taxon>
        <taxon>Hyphomicrobiales</taxon>
        <taxon>Rhizobiaceae</taxon>
        <taxon>Hoeflea</taxon>
    </lineage>
</organism>
<protein>
    <recommendedName>
        <fullName evidence="2">FAD assembly factor SdhE</fullName>
    </recommendedName>
</protein>
<keyword evidence="3" id="KW-0143">Chaperone</keyword>